<evidence type="ECO:0000256" key="4">
    <source>
        <dbReference type="ARBA" id="ARBA00023163"/>
    </source>
</evidence>
<keyword evidence="4" id="KW-0804">Transcription</keyword>
<reference evidence="6 7" key="1">
    <citation type="submission" date="2023-08" db="EMBL/GenBank/DDBJ databases">
        <title>Implementing the SeqCode for naming new Mesorhizobium species isolated from Vachellia karroo root nodules.</title>
        <authorList>
            <person name="Van Lill M."/>
        </authorList>
    </citation>
    <scope>NUCLEOTIDE SEQUENCE [LARGE SCALE GENOMIC DNA]</scope>
    <source>
        <strain evidence="6 7">VK24D</strain>
    </source>
</reference>
<proteinExistence type="inferred from homology"/>
<evidence type="ECO:0000259" key="5">
    <source>
        <dbReference type="PROSITE" id="PS50931"/>
    </source>
</evidence>
<organism evidence="6 7">
    <name type="scientific">Mesorhizobium album</name>
    <dbReference type="NCBI Taxonomy" id="3072314"/>
    <lineage>
        <taxon>Bacteria</taxon>
        <taxon>Pseudomonadati</taxon>
        <taxon>Pseudomonadota</taxon>
        <taxon>Alphaproteobacteria</taxon>
        <taxon>Hyphomicrobiales</taxon>
        <taxon>Phyllobacteriaceae</taxon>
        <taxon>Mesorhizobium</taxon>
    </lineage>
</organism>
<dbReference type="Gene3D" id="1.10.10.10">
    <property type="entry name" value="Winged helix-like DNA-binding domain superfamily/Winged helix DNA-binding domain"/>
    <property type="match status" value="1"/>
</dbReference>
<dbReference type="PROSITE" id="PS50931">
    <property type="entry name" value="HTH_LYSR"/>
    <property type="match status" value="1"/>
</dbReference>
<dbReference type="InterPro" id="IPR000847">
    <property type="entry name" value="LysR_HTH_N"/>
</dbReference>
<keyword evidence="7" id="KW-1185">Reference proteome</keyword>
<dbReference type="Proteomes" id="UP001287059">
    <property type="component" value="Unassembled WGS sequence"/>
</dbReference>
<protein>
    <submittedName>
        <fullName evidence="6">LysR substrate-binding domain-containing protein</fullName>
    </submittedName>
</protein>
<sequence>MQLDLPPLIWLRAFEAAARHLSFTDAAKELNLTQAAISKHVKSLELSLRHQLFIRHPRSLQLTKTGEAYLPKVRDAFERLAIGTREVFGGRRAKELTVRCAVSFAVNWLAPRLPEFLDCNPDKNVRIISSVWNDAFDTDVFDLDIQYGTGGWSNVRSHRLTWETITPLCAPGLVDKRPLKRPDDLREHRLLHVLGYQEGWGIWLNAAEAKTVDPGQGLQLDTSLTAFEIAAEGGGVALGRLSVANRERKSGRLFAPFDLEVPIDEAFHLLEPLGRGLHPDAALFVDWLLDAAVRDRVTM</sequence>
<evidence type="ECO:0000313" key="6">
    <source>
        <dbReference type="EMBL" id="MDX8480164.1"/>
    </source>
</evidence>
<evidence type="ECO:0000256" key="1">
    <source>
        <dbReference type="ARBA" id="ARBA00009437"/>
    </source>
</evidence>
<gene>
    <name evidence="6" type="ORF">RFN28_17075</name>
</gene>
<evidence type="ECO:0000256" key="3">
    <source>
        <dbReference type="ARBA" id="ARBA00023125"/>
    </source>
</evidence>
<dbReference type="RefSeq" id="WP_320288463.1">
    <property type="nucleotide sequence ID" value="NZ_JAVIIW010000019.1"/>
</dbReference>
<dbReference type="CDD" id="cd08432">
    <property type="entry name" value="PBP2_GcdR_TrpI_HvrB_AmpR_like"/>
    <property type="match status" value="1"/>
</dbReference>
<dbReference type="PRINTS" id="PR00039">
    <property type="entry name" value="HTHLYSR"/>
</dbReference>
<dbReference type="Gene3D" id="3.40.190.10">
    <property type="entry name" value="Periplasmic binding protein-like II"/>
    <property type="match status" value="2"/>
</dbReference>
<dbReference type="EMBL" id="JAVIIW010000019">
    <property type="protein sequence ID" value="MDX8480164.1"/>
    <property type="molecule type" value="Genomic_DNA"/>
</dbReference>
<comment type="caution">
    <text evidence="6">The sequence shown here is derived from an EMBL/GenBank/DDBJ whole genome shotgun (WGS) entry which is preliminary data.</text>
</comment>
<evidence type="ECO:0000256" key="2">
    <source>
        <dbReference type="ARBA" id="ARBA00023015"/>
    </source>
</evidence>
<feature type="domain" description="HTH lysR-type" evidence="5">
    <location>
        <begin position="6"/>
        <end position="63"/>
    </location>
</feature>
<dbReference type="PANTHER" id="PTHR30537:SF74">
    <property type="entry name" value="HTH-TYPE TRANSCRIPTIONAL REGULATOR TRPI"/>
    <property type="match status" value="1"/>
</dbReference>
<comment type="similarity">
    <text evidence="1">Belongs to the LysR transcriptional regulatory family.</text>
</comment>
<dbReference type="SUPFAM" id="SSF46785">
    <property type="entry name" value="Winged helix' DNA-binding domain"/>
    <property type="match status" value="1"/>
</dbReference>
<accession>A0ABU4XZP7</accession>
<keyword evidence="3" id="KW-0238">DNA-binding</keyword>
<keyword evidence="2" id="KW-0805">Transcription regulation</keyword>
<dbReference type="Pfam" id="PF00126">
    <property type="entry name" value="HTH_1"/>
    <property type="match status" value="1"/>
</dbReference>
<dbReference type="InterPro" id="IPR005119">
    <property type="entry name" value="LysR_subst-bd"/>
</dbReference>
<dbReference type="InterPro" id="IPR036390">
    <property type="entry name" value="WH_DNA-bd_sf"/>
</dbReference>
<name>A0ABU4XZP7_9HYPH</name>
<dbReference type="PANTHER" id="PTHR30537">
    <property type="entry name" value="HTH-TYPE TRANSCRIPTIONAL REGULATOR"/>
    <property type="match status" value="1"/>
</dbReference>
<dbReference type="SUPFAM" id="SSF53850">
    <property type="entry name" value="Periplasmic binding protein-like II"/>
    <property type="match status" value="1"/>
</dbReference>
<dbReference type="InterPro" id="IPR058163">
    <property type="entry name" value="LysR-type_TF_proteobact-type"/>
</dbReference>
<dbReference type="Pfam" id="PF03466">
    <property type="entry name" value="LysR_substrate"/>
    <property type="match status" value="1"/>
</dbReference>
<evidence type="ECO:0000313" key="7">
    <source>
        <dbReference type="Proteomes" id="UP001287059"/>
    </source>
</evidence>
<dbReference type="InterPro" id="IPR036388">
    <property type="entry name" value="WH-like_DNA-bd_sf"/>
</dbReference>